<gene>
    <name evidence="1" type="ORF">GGX14DRAFT_575185</name>
</gene>
<name>A0AAD6UWF3_9AGAR</name>
<comment type="caution">
    <text evidence="1">The sequence shown here is derived from an EMBL/GenBank/DDBJ whole genome shotgun (WGS) entry which is preliminary data.</text>
</comment>
<sequence>MSHRHRKQIKMHDLPQELIDKIIDCFHDNPRMLRRCSLVCWAWIPATRFHIFGSVTLRRWHRLVYPQFRPFIEMLAAPLCTFAPFVTHVVLEGFDSMPPQQWQHPRELNSMAPRPREFNPAFSVLPRLPALTALTFYGWMNLADQSVHHLAAAATLSAITLRSVQLQSVAQLFDMLELCPSLTDLTVVSTSWRPSNPTDSSPIGYSHARFIRKLRLSDCSMADVLDVFLAARVPLPCSTVKLEGIIPEYAPSIGRFLACVGDSLQHLSIDFKKDVVSRWEDTDDVPYFVAGGESFCTYVDLRKNTHLQTFRLNTIAYSCMATESTPALTMLPTILRGIVLPTSHIREIAFSFGFHSMDQLDVLPWGEMDRIMAPSEMLSSLRQLKLCFLDCNGRQTARFWEDLEAMIMKRLPRSCARLSVLFTIR</sequence>
<keyword evidence="2" id="KW-1185">Reference proteome</keyword>
<evidence type="ECO:0008006" key="3">
    <source>
        <dbReference type="Google" id="ProtNLM"/>
    </source>
</evidence>
<dbReference type="SUPFAM" id="SSF52058">
    <property type="entry name" value="L domain-like"/>
    <property type="match status" value="1"/>
</dbReference>
<proteinExistence type="predicted"/>
<dbReference type="Proteomes" id="UP001219525">
    <property type="component" value="Unassembled WGS sequence"/>
</dbReference>
<dbReference type="AlphaFoldDB" id="A0AAD6UWF3"/>
<dbReference type="EMBL" id="JARJCW010000086">
    <property type="protein sequence ID" value="KAJ7196100.1"/>
    <property type="molecule type" value="Genomic_DNA"/>
</dbReference>
<dbReference type="Gene3D" id="3.80.10.10">
    <property type="entry name" value="Ribonuclease Inhibitor"/>
    <property type="match status" value="1"/>
</dbReference>
<organism evidence="1 2">
    <name type="scientific">Mycena pura</name>
    <dbReference type="NCBI Taxonomy" id="153505"/>
    <lineage>
        <taxon>Eukaryota</taxon>
        <taxon>Fungi</taxon>
        <taxon>Dikarya</taxon>
        <taxon>Basidiomycota</taxon>
        <taxon>Agaricomycotina</taxon>
        <taxon>Agaricomycetes</taxon>
        <taxon>Agaricomycetidae</taxon>
        <taxon>Agaricales</taxon>
        <taxon>Marasmiineae</taxon>
        <taxon>Mycenaceae</taxon>
        <taxon>Mycena</taxon>
    </lineage>
</organism>
<evidence type="ECO:0000313" key="2">
    <source>
        <dbReference type="Proteomes" id="UP001219525"/>
    </source>
</evidence>
<accession>A0AAD6UWF3</accession>
<protein>
    <recommendedName>
        <fullName evidence="3">F-box domain-containing protein</fullName>
    </recommendedName>
</protein>
<reference evidence="1" key="1">
    <citation type="submission" date="2023-03" db="EMBL/GenBank/DDBJ databases">
        <title>Massive genome expansion in bonnet fungi (Mycena s.s.) driven by repeated elements and novel gene families across ecological guilds.</title>
        <authorList>
            <consortium name="Lawrence Berkeley National Laboratory"/>
            <person name="Harder C.B."/>
            <person name="Miyauchi S."/>
            <person name="Viragh M."/>
            <person name="Kuo A."/>
            <person name="Thoen E."/>
            <person name="Andreopoulos B."/>
            <person name="Lu D."/>
            <person name="Skrede I."/>
            <person name="Drula E."/>
            <person name="Henrissat B."/>
            <person name="Morin E."/>
            <person name="Kohler A."/>
            <person name="Barry K."/>
            <person name="LaButti K."/>
            <person name="Morin E."/>
            <person name="Salamov A."/>
            <person name="Lipzen A."/>
            <person name="Mereny Z."/>
            <person name="Hegedus B."/>
            <person name="Baldrian P."/>
            <person name="Stursova M."/>
            <person name="Weitz H."/>
            <person name="Taylor A."/>
            <person name="Grigoriev I.V."/>
            <person name="Nagy L.G."/>
            <person name="Martin F."/>
            <person name="Kauserud H."/>
        </authorList>
    </citation>
    <scope>NUCLEOTIDE SEQUENCE</scope>
    <source>
        <strain evidence="1">9144</strain>
    </source>
</reference>
<evidence type="ECO:0000313" key="1">
    <source>
        <dbReference type="EMBL" id="KAJ7196100.1"/>
    </source>
</evidence>
<dbReference type="InterPro" id="IPR032675">
    <property type="entry name" value="LRR_dom_sf"/>
</dbReference>